<dbReference type="InterPro" id="IPR000843">
    <property type="entry name" value="HTH_LacI"/>
</dbReference>
<dbReference type="RefSeq" id="WP_125600458.1">
    <property type="nucleotide sequence ID" value="NZ_JBHSSM010000008.1"/>
</dbReference>
<dbReference type="Pfam" id="PF13377">
    <property type="entry name" value="Peripla_BP_3"/>
    <property type="match status" value="1"/>
</dbReference>
<dbReference type="SUPFAM" id="SSF53822">
    <property type="entry name" value="Periplasmic binding protein-like I"/>
    <property type="match status" value="1"/>
</dbReference>
<keyword evidence="2 5" id="KW-0238">DNA-binding</keyword>
<dbReference type="InterPro" id="IPR028082">
    <property type="entry name" value="Peripla_BP_I"/>
</dbReference>
<protein>
    <submittedName>
        <fullName evidence="5">LacI family DNA-binding transcriptional regulator</fullName>
    </submittedName>
</protein>
<evidence type="ECO:0000259" key="4">
    <source>
        <dbReference type="PROSITE" id="PS50932"/>
    </source>
</evidence>
<evidence type="ECO:0000256" key="2">
    <source>
        <dbReference type="ARBA" id="ARBA00023125"/>
    </source>
</evidence>
<dbReference type="Proteomes" id="UP001596310">
    <property type="component" value="Unassembled WGS sequence"/>
</dbReference>
<proteinExistence type="predicted"/>
<evidence type="ECO:0000256" key="3">
    <source>
        <dbReference type="ARBA" id="ARBA00023163"/>
    </source>
</evidence>
<comment type="caution">
    <text evidence="5">The sequence shown here is derived from an EMBL/GenBank/DDBJ whole genome shotgun (WGS) entry which is preliminary data.</text>
</comment>
<dbReference type="InterPro" id="IPR046335">
    <property type="entry name" value="LacI/GalR-like_sensor"/>
</dbReference>
<sequence length="342" mass="38115">MVTIREIARKSGFSAATVSRLLNHDPTFSIAEDTKQHILEVAHELGYDRKEITPPQRNIAVFFAITPKEELEDIYFNNLRQNIQENAHKQNMTVTFYHDPATIDQIATDDATDGFIAVGSFPTAILHKLQAFSSNGVFIDTNPLPESFNSVQPDLTYIVKHAIDVFRARGFQRIGFIGGCSFDPDTHQAGLDERERVFRSYMQELGLLDERYIFSAGHFAVGTGYQLGQQVATTLADQLPDGFFVASDPIAVGVLQAFNEAGIIIPKDTSIISVNDIDVAKYVSPPLTTFHIDIPELSRLAINLLKDDLTSSSTTKRRILVNAKMVVRKSFLPNELDEAEPR</sequence>
<dbReference type="PANTHER" id="PTHR30146">
    <property type="entry name" value="LACI-RELATED TRANSCRIPTIONAL REPRESSOR"/>
    <property type="match status" value="1"/>
</dbReference>
<evidence type="ECO:0000313" key="5">
    <source>
        <dbReference type="EMBL" id="MFC6314504.1"/>
    </source>
</evidence>
<dbReference type="SMART" id="SM00354">
    <property type="entry name" value="HTH_LACI"/>
    <property type="match status" value="1"/>
</dbReference>
<evidence type="ECO:0000313" key="6">
    <source>
        <dbReference type="Proteomes" id="UP001596310"/>
    </source>
</evidence>
<dbReference type="PROSITE" id="PS50932">
    <property type="entry name" value="HTH_LACI_2"/>
    <property type="match status" value="1"/>
</dbReference>
<keyword evidence="6" id="KW-1185">Reference proteome</keyword>
<feature type="domain" description="HTH lacI-type" evidence="4">
    <location>
        <begin position="2"/>
        <end position="47"/>
    </location>
</feature>
<dbReference type="Gene3D" id="3.40.50.2300">
    <property type="match status" value="2"/>
</dbReference>
<dbReference type="EMBL" id="JBHSSM010000008">
    <property type="protein sequence ID" value="MFC6314504.1"/>
    <property type="molecule type" value="Genomic_DNA"/>
</dbReference>
<dbReference type="GO" id="GO:0003677">
    <property type="term" value="F:DNA binding"/>
    <property type="evidence" value="ECO:0007669"/>
    <property type="project" value="UniProtKB-KW"/>
</dbReference>
<dbReference type="PANTHER" id="PTHR30146:SF149">
    <property type="entry name" value="HTH-TYPE TRANSCRIPTIONAL REGULATOR EBGR"/>
    <property type="match status" value="1"/>
</dbReference>
<dbReference type="Gene3D" id="1.10.260.40">
    <property type="entry name" value="lambda repressor-like DNA-binding domains"/>
    <property type="match status" value="1"/>
</dbReference>
<keyword evidence="1" id="KW-0805">Transcription regulation</keyword>
<accession>A0ABW1UP07</accession>
<keyword evidence="3" id="KW-0804">Transcription</keyword>
<evidence type="ECO:0000256" key="1">
    <source>
        <dbReference type="ARBA" id="ARBA00023015"/>
    </source>
</evidence>
<reference evidence="6" key="1">
    <citation type="journal article" date="2019" name="Int. J. Syst. Evol. Microbiol.">
        <title>The Global Catalogue of Microorganisms (GCM) 10K type strain sequencing project: providing services to taxonomists for standard genome sequencing and annotation.</title>
        <authorList>
            <consortium name="The Broad Institute Genomics Platform"/>
            <consortium name="The Broad Institute Genome Sequencing Center for Infectious Disease"/>
            <person name="Wu L."/>
            <person name="Ma J."/>
        </authorList>
    </citation>
    <scope>NUCLEOTIDE SEQUENCE [LARGE SCALE GENOMIC DNA]</scope>
    <source>
        <strain evidence="6">CCM 8897</strain>
    </source>
</reference>
<organism evidence="5 6">
    <name type="scientific">Lapidilactobacillus achengensis</name>
    <dbReference type="NCBI Taxonomy" id="2486000"/>
    <lineage>
        <taxon>Bacteria</taxon>
        <taxon>Bacillati</taxon>
        <taxon>Bacillota</taxon>
        <taxon>Bacilli</taxon>
        <taxon>Lactobacillales</taxon>
        <taxon>Lactobacillaceae</taxon>
        <taxon>Lapidilactobacillus</taxon>
    </lineage>
</organism>
<dbReference type="SUPFAM" id="SSF47413">
    <property type="entry name" value="lambda repressor-like DNA-binding domains"/>
    <property type="match status" value="1"/>
</dbReference>
<dbReference type="CDD" id="cd01392">
    <property type="entry name" value="HTH_LacI"/>
    <property type="match status" value="1"/>
</dbReference>
<name>A0ABW1UP07_9LACO</name>
<dbReference type="InterPro" id="IPR010982">
    <property type="entry name" value="Lambda_DNA-bd_dom_sf"/>
</dbReference>
<gene>
    <name evidence="5" type="ORF">ACFQHW_02855</name>
</gene>
<dbReference type="Pfam" id="PF00356">
    <property type="entry name" value="LacI"/>
    <property type="match status" value="1"/>
</dbReference>
<dbReference type="CDD" id="cd01544">
    <property type="entry name" value="PBP1_GalR"/>
    <property type="match status" value="1"/>
</dbReference>